<name>A0AAE6BR23_AGRTU</name>
<evidence type="ECO:0000313" key="6">
    <source>
        <dbReference type="Proteomes" id="UP000298646"/>
    </source>
</evidence>
<sequence length="218" mass="23632">MMQHRGSLLGGAVSDSGLIKLARIADEQAAKLRWLSMASRRIVADYPNHARWICLRVMTGREKAVQKSLEALDIEALVPTRRGKVHHRRGRVIPASDVPVLIGYALVRCVYSTTAMAGLETVEHVIGVLGGWETPIPISEEYVNKYIEKAATGAYDYERPGIIVRTGEKVRVTDGPFGGIAGIVITAPTDGIGDAVIEITLMGKPVPMLVPLANIEKV</sequence>
<evidence type="ECO:0000256" key="3">
    <source>
        <dbReference type="ARBA" id="ARBA00023163"/>
    </source>
</evidence>
<evidence type="ECO:0000259" key="4">
    <source>
        <dbReference type="SMART" id="SM00738"/>
    </source>
</evidence>
<dbReference type="InterPro" id="IPR006645">
    <property type="entry name" value="NGN-like_dom"/>
</dbReference>
<dbReference type="SUPFAM" id="SSF82679">
    <property type="entry name" value="N-utilization substance G protein NusG, N-terminal domain"/>
    <property type="match status" value="1"/>
</dbReference>
<dbReference type="PANTHER" id="PTHR30265:SF7">
    <property type="entry name" value="TRANSCRIPTION ANTITERMINATION PROTEIN RFAH"/>
    <property type="match status" value="1"/>
</dbReference>
<dbReference type="InterPro" id="IPR014722">
    <property type="entry name" value="Rib_uL2_dom2"/>
</dbReference>
<dbReference type="Pfam" id="PF02357">
    <property type="entry name" value="NusG"/>
    <property type="match status" value="1"/>
</dbReference>
<dbReference type="SUPFAM" id="SSF50104">
    <property type="entry name" value="Translation proteins SH3-like domain"/>
    <property type="match status" value="1"/>
</dbReference>
<dbReference type="AlphaFoldDB" id="A0AAE6BR23"/>
<dbReference type="CDD" id="cd06091">
    <property type="entry name" value="KOW_NusG"/>
    <property type="match status" value="1"/>
</dbReference>
<dbReference type="GO" id="GO:0031564">
    <property type="term" value="P:transcription antitermination"/>
    <property type="evidence" value="ECO:0007669"/>
    <property type="project" value="UniProtKB-KW"/>
</dbReference>
<dbReference type="PANTHER" id="PTHR30265">
    <property type="entry name" value="RHO-INTERACTING TRANSCRIPTION TERMINATION FACTOR NUSG"/>
    <property type="match status" value="1"/>
</dbReference>
<dbReference type="Gene3D" id="3.30.70.940">
    <property type="entry name" value="NusG, N-terminal domain"/>
    <property type="match status" value="1"/>
</dbReference>
<dbReference type="GO" id="GO:0005829">
    <property type="term" value="C:cytosol"/>
    <property type="evidence" value="ECO:0007669"/>
    <property type="project" value="TreeGrafter"/>
</dbReference>
<keyword evidence="1" id="KW-0889">Transcription antitermination</keyword>
<organism evidence="5 6">
    <name type="scientific">Agrobacterium tumefaciens</name>
    <dbReference type="NCBI Taxonomy" id="358"/>
    <lineage>
        <taxon>Bacteria</taxon>
        <taxon>Pseudomonadati</taxon>
        <taxon>Pseudomonadota</taxon>
        <taxon>Alphaproteobacteria</taxon>
        <taxon>Hyphomicrobiales</taxon>
        <taxon>Rhizobiaceae</taxon>
        <taxon>Rhizobium/Agrobacterium group</taxon>
        <taxon>Agrobacterium</taxon>
        <taxon>Agrobacterium tumefaciens complex</taxon>
    </lineage>
</organism>
<keyword evidence="2" id="KW-0805">Transcription regulation</keyword>
<proteinExistence type="predicted"/>
<evidence type="ECO:0000256" key="1">
    <source>
        <dbReference type="ARBA" id="ARBA00022814"/>
    </source>
</evidence>
<dbReference type="InterPro" id="IPR036735">
    <property type="entry name" value="NGN_dom_sf"/>
</dbReference>
<dbReference type="GO" id="GO:0006354">
    <property type="term" value="P:DNA-templated transcription elongation"/>
    <property type="evidence" value="ECO:0007669"/>
    <property type="project" value="InterPro"/>
</dbReference>
<reference evidence="5 6" key="1">
    <citation type="submission" date="2019-04" db="EMBL/GenBank/DDBJ databases">
        <title>Complete genome sequence of Agrobacterium tumefaciens CFBP6624.</title>
        <authorList>
            <person name="Haryono M."/>
            <person name="Lin Y.-C."/>
            <person name="Lai E.-M."/>
            <person name="Kuo C.-H."/>
        </authorList>
    </citation>
    <scope>NUCLEOTIDE SEQUENCE [LARGE SCALE GENOMIC DNA]</scope>
    <source>
        <strain evidence="5 6">CFBP6624</strain>
    </source>
</reference>
<dbReference type="Gene3D" id="2.30.30.30">
    <property type="match status" value="1"/>
</dbReference>
<dbReference type="InterPro" id="IPR043425">
    <property type="entry name" value="NusG-like"/>
</dbReference>
<dbReference type="SMART" id="SM00738">
    <property type="entry name" value="NGN"/>
    <property type="match status" value="1"/>
</dbReference>
<dbReference type="InterPro" id="IPR008991">
    <property type="entry name" value="Translation_prot_SH3-like_sf"/>
</dbReference>
<feature type="domain" description="NusG-like N-terminal" evidence="4">
    <location>
        <begin position="49"/>
        <end position="150"/>
    </location>
</feature>
<dbReference type="CDD" id="cd08000">
    <property type="entry name" value="NGN"/>
    <property type="match status" value="1"/>
</dbReference>
<evidence type="ECO:0000256" key="2">
    <source>
        <dbReference type="ARBA" id="ARBA00023015"/>
    </source>
</evidence>
<keyword evidence="3" id="KW-0804">Transcription</keyword>
<dbReference type="RefSeq" id="WP_137086710.1">
    <property type="nucleotide sequence ID" value="NZ_CP039908.1"/>
</dbReference>
<dbReference type="Proteomes" id="UP000298646">
    <property type="component" value="Chromosome linear"/>
</dbReference>
<evidence type="ECO:0000313" key="5">
    <source>
        <dbReference type="EMBL" id="QCM02037.1"/>
    </source>
</evidence>
<gene>
    <name evidence="5" type="ORF">CFBP6624_17625</name>
</gene>
<protein>
    <submittedName>
        <fullName evidence="5">Antitermination protein NusG</fullName>
    </submittedName>
</protein>
<accession>A0AAE6BR23</accession>
<dbReference type="EMBL" id="CP039908">
    <property type="protein sequence ID" value="QCM02037.1"/>
    <property type="molecule type" value="Genomic_DNA"/>
</dbReference>